<feature type="active site" description="Nucleophile" evidence="3">
    <location>
        <position position="158"/>
    </location>
</feature>
<evidence type="ECO:0000256" key="3">
    <source>
        <dbReference type="PIRSR" id="PIRSR000443-1"/>
    </source>
</evidence>
<dbReference type="Gene3D" id="3.40.50.1820">
    <property type="entry name" value="alpha/beta hydrolase"/>
    <property type="match status" value="1"/>
</dbReference>
<evidence type="ECO:0000256" key="4">
    <source>
        <dbReference type="SAM" id="MobiDB-lite"/>
    </source>
</evidence>
<feature type="compositionally biased region" description="Low complexity" evidence="4">
    <location>
        <begin position="255"/>
        <end position="268"/>
    </location>
</feature>
<dbReference type="NCBIfam" id="TIGR01392">
    <property type="entry name" value="homoserO_Ac_trn"/>
    <property type="match status" value="1"/>
</dbReference>
<proteinExistence type="inferred from homology"/>
<dbReference type="PANTHER" id="PTHR32268">
    <property type="entry name" value="HOMOSERINE O-ACETYLTRANSFERASE"/>
    <property type="match status" value="1"/>
</dbReference>
<gene>
    <name evidence="6" type="primary">MET2_1</name>
    <name evidence="6" type="ORF">KI688_000413</name>
</gene>
<comment type="caution">
    <text evidence="6">The sequence shown here is derived from an EMBL/GenBank/DDBJ whole genome shotgun (WGS) entry which is preliminary data.</text>
</comment>
<dbReference type="PANTHER" id="PTHR32268:SF11">
    <property type="entry name" value="HOMOSERINE O-ACETYLTRANSFERASE"/>
    <property type="match status" value="1"/>
</dbReference>
<evidence type="ECO:0000313" key="7">
    <source>
        <dbReference type="Proteomes" id="UP000707451"/>
    </source>
</evidence>
<feature type="domain" description="AB hydrolase-1" evidence="5">
    <location>
        <begin position="93"/>
        <end position="266"/>
    </location>
</feature>
<feature type="active site" evidence="3">
    <location>
        <position position="428"/>
    </location>
</feature>
<feature type="compositionally biased region" description="Low complexity" evidence="4">
    <location>
        <begin position="318"/>
        <end position="329"/>
    </location>
</feature>
<dbReference type="GO" id="GO:0004414">
    <property type="term" value="F:homoserine O-acetyltransferase activity"/>
    <property type="evidence" value="ECO:0007669"/>
    <property type="project" value="TreeGrafter"/>
</dbReference>
<dbReference type="GO" id="GO:0009086">
    <property type="term" value="P:methionine biosynthetic process"/>
    <property type="evidence" value="ECO:0007669"/>
    <property type="project" value="TreeGrafter"/>
</dbReference>
<dbReference type="InterPro" id="IPR008220">
    <property type="entry name" value="HAT_MetX-like"/>
</dbReference>
<dbReference type="SUPFAM" id="SSF53474">
    <property type="entry name" value="alpha/beta-Hydrolases"/>
    <property type="match status" value="1"/>
</dbReference>
<protein>
    <submittedName>
        <fullName evidence="6">Homoserine O- acetyltransferase</fullName>
    </submittedName>
</protein>
<organism evidence="6 7">
    <name type="scientific">Linnemannia hyalina</name>
    <dbReference type="NCBI Taxonomy" id="64524"/>
    <lineage>
        <taxon>Eukaryota</taxon>
        <taxon>Fungi</taxon>
        <taxon>Fungi incertae sedis</taxon>
        <taxon>Mucoromycota</taxon>
        <taxon>Mortierellomycotina</taxon>
        <taxon>Mortierellomycetes</taxon>
        <taxon>Mortierellales</taxon>
        <taxon>Mortierellaceae</taxon>
        <taxon>Linnemannia</taxon>
    </lineage>
</organism>
<dbReference type="HAMAP" id="MF_00296">
    <property type="entry name" value="MetX_acyltransf"/>
    <property type="match status" value="1"/>
</dbReference>
<evidence type="ECO:0000313" key="6">
    <source>
        <dbReference type="EMBL" id="KAG9072642.1"/>
    </source>
</evidence>
<sequence>MPFERRTTQPENPFASLAPNQTIALVPEFTFESGHTIRDVPVAYKTWGVLNEDGDNCMMICHPLSRSVDVEDWWMNLMGACTLEGEGKVIDETKFYIVSLNCMGSPYGSASPLTTNPDTGARYGPEFPLSTIRDDCRLHKMVLDKLGVKSVAICIGASMAGMHAFEWTFFSDTQGTSPFVKSIVPISAPAKSSAWSMSWTEAQRQAIFADPKYLDGYYPLTAPPLQGMTAARMTAMLTYRTRDSYERRFGRDIMPPSSSPTATSGQSSIPTIASTASEIHRRNHNEGRRHQNTSAAPPPSSTIGVLTPDGNPKPSSGTTTNNNLNTPANTTSAYQSQVYSAHSYLRYQAAKFNERFDANCYIALSRKMDAHDVSYNRGPYEDVVRSIKQPVLVIEIDSDVLYTSKEIKALSDLLPNGEHFTVKSDEGHDGVLLEYEKINDAIVAFMQRQDHIRELVRREGVAVPEKKTSRGSLFASW</sequence>
<dbReference type="AlphaFoldDB" id="A0A9P8BZY4"/>
<feature type="region of interest" description="Disordered" evidence="4">
    <location>
        <begin position="248"/>
        <end position="269"/>
    </location>
</feature>
<dbReference type="PIRSF" id="PIRSF000443">
    <property type="entry name" value="Homoser_Ac_trans"/>
    <property type="match status" value="1"/>
</dbReference>
<feature type="region of interest" description="Disordered" evidence="4">
    <location>
        <begin position="285"/>
        <end position="329"/>
    </location>
</feature>
<dbReference type="Proteomes" id="UP000707451">
    <property type="component" value="Unassembled WGS sequence"/>
</dbReference>
<evidence type="ECO:0000259" key="5">
    <source>
        <dbReference type="Pfam" id="PF00561"/>
    </source>
</evidence>
<dbReference type="InterPro" id="IPR029058">
    <property type="entry name" value="AB_hydrolase_fold"/>
</dbReference>
<accession>A0A9P8BZY4</accession>
<dbReference type="InterPro" id="IPR000073">
    <property type="entry name" value="AB_hydrolase_1"/>
</dbReference>
<keyword evidence="7" id="KW-1185">Reference proteome</keyword>
<evidence type="ECO:0000256" key="1">
    <source>
        <dbReference type="ARBA" id="ARBA00006886"/>
    </source>
</evidence>
<dbReference type="GO" id="GO:0009092">
    <property type="term" value="P:homoserine metabolic process"/>
    <property type="evidence" value="ECO:0007669"/>
    <property type="project" value="TreeGrafter"/>
</dbReference>
<dbReference type="EMBL" id="JAHRHY010000001">
    <property type="protein sequence ID" value="KAG9072642.1"/>
    <property type="molecule type" value="Genomic_DNA"/>
</dbReference>
<evidence type="ECO:0000256" key="2">
    <source>
        <dbReference type="ARBA" id="ARBA00022679"/>
    </source>
</evidence>
<comment type="similarity">
    <text evidence="1">Belongs to the AB hydrolase superfamily. MetX family.</text>
</comment>
<reference evidence="6" key="1">
    <citation type="submission" date="2021-06" db="EMBL/GenBank/DDBJ databases">
        <title>Genome Sequence of Mortierella hyaline Strain SCG-10, a Cold-Adapted, Nitrate-Reducing Fungus Isolated from Soil in Minnesota, USA.</title>
        <authorList>
            <person name="Aldossari N."/>
        </authorList>
    </citation>
    <scope>NUCLEOTIDE SEQUENCE</scope>
    <source>
        <strain evidence="6">SCG-10</strain>
    </source>
</reference>
<feature type="active site" evidence="3">
    <location>
        <position position="399"/>
    </location>
</feature>
<dbReference type="Pfam" id="PF00561">
    <property type="entry name" value="Abhydrolase_1"/>
    <property type="match status" value="1"/>
</dbReference>
<keyword evidence="2" id="KW-0808">Transferase</keyword>
<name>A0A9P8BZY4_9FUNG</name>
<dbReference type="OrthoDB" id="191364at2759"/>